<keyword evidence="2" id="KW-0963">Cytoplasm</keyword>
<comment type="similarity">
    <text evidence="1 2">Belongs to the CutC family.</text>
</comment>
<dbReference type="Proteomes" id="UP000824118">
    <property type="component" value="Unassembled WGS sequence"/>
</dbReference>
<evidence type="ECO:0000313" key="3">
    <source>
        <dbReference type="EMBL" id="HIU49641.1"/>
    </source>
</evidence>
<sequence>MNNYVLECCADSVQSAINAEKGDANRIELCSALVIGGLSPSVCLFDEVMKNCSIKVNVLLRPRFGDFCYDDYEIEIIKNEIKMFRERGANGVVIGVLKPDGTLDMEKMKYLMEEAKGIDVTLHRAFDVAKDPYKTLEQAKELGINTILTSGQKNSAMDGAELLKDLVSKSENVDILIGSGVSAEVIKPLYDITKATSYHMSGKVTLESRMTYRKEGVSMGAAGVSEFEIFETSVEKVKAASELLKAL</sequence>
<reference evidence="3" key="1">
    <citation type="submission" date="2020-10" db="EMBL/GenBank/DDBJ databases">
        <authorList>
            <person name="Gilroy R."/>
        </authorList>
    </citation>
    <scope>NUCLEOTIDE SEQUENCE</scope>
    <source>
        <strain evidence="3">ChiGjej1B1-1684</strain>
    </source>
</reference>
<comment type="subcellular location">
    <subcellularLocation>
        <location evidence="2">Cytoplasm</location>
    </subcellularLocation>
</comment>
<evidence type="ECO:0000313" key="4">
    <source>
        <dbReference type="Proteomes" id="UP000824118"/>
    </source>
</evidence>
<dbReference type="SUPFAM" id="SSF110395">
    <property type="entry name" value="CutC-like"/>
    <property type="match status" value="1"/>
</dbReference>
<dbReference type="GO" id="GO:0005507">
    <property type="term" value="F:copper ion binding"/>
    <property type="evidence" value="ECO:0007669"/>
    <property type="project" value="TreeGrafter"/>
</dbReference>
<dbReference type="HAMAP" id="MF_00795">
    <property type="entry name" value="CutC"/>
    <property type="match status" value="1"/>
</dbReference>
<organism evidence="3 4">
    <name type="scientific">Candidatus Limousia pullorum</name>
    <dbReference type="NCBI Taxonomy" id="2840860"/>
    <lineage>
        <taxon>Bacteria</taxon>
        <taxon>Bacillati</taxon>
        <taxon>Bacillota</taxon>
        <taxon>Clostridia</taxon>
        <taxon>Eubacteriales</taxon>
        <taxon>Oscillospiraceae</taxon>
        <taxon>Oscillospiraceae incertae sedis</taxon>
        <taxon>Candidatus Limousia</taxon>
    </lineage>
</organism>
<dbReference type="PANTHER" id="PTHR12598">
    <property type="entry name" value="COPPER HOMEOSTASIS PROTEIN CUTC"/>
    <property type="match status" value="1"/>
</dbReference>
<comment type="caution">
    <text evidence="2">Once thought to be involved in copper homeostasis, experiments in E.coli have shown this is not the case.</text>
</comment>
<dbReference type="GO" id="GO:0005737">
    <property type="term" value="C:cytoplasm"/>
    <property type="evidence" value="ECO:0007669"/>
    <property type="project" value="UniProtKB-SubCell"/>
</dbReference>
<dbReference type="Gene3D" id="3.20.20.380">
    <property type="entry name" value="Copper homeostasis (CutC) domain"/>
    <property type="match status" value="1"/>
</dbReference>
<dbReference type="InterPro" id="IPR005627">
    <property type="entry name" value="CutC-like"/>
</dbReference>
<protein>
    <recommendedName>
        <fullName evidence="2">PF03932 family protein CutC</fullName>
    </recommendedName>
</protein>
<evidence type="ECO:0000256" key="1">
    <source>
        <dbReference type="ARBA" id="ARBA00007768"/>
    </source>
</evidence>
<comment type="caution">
    <text evidence="3">The sequence shown here is derived from an EMBL/GenBank/DDBJ whole genome shotgun (WGS) entry which is preliminary data.</text>
</comment>
<dbReference type="Pfam" id="PF03932">
    <property type="entry name" value="CutC"/>
    <property type="match status" value="1"/>
</dbReference>
<dbReference type="FunFam" id="3.20.20.380:FF:000001">
    <property type="entry name" value="Copper homeostasis protein CutC"/>
    <property type="match status" value="1"/>
</dbReference>
<evidence type="ECO:0000256" key="2">
    <source>
        <dbReference type="HAMAP-Rule" id="MF_00795"/>
    </source>
</evidence>
<dbReference type="PANTHER" id="PTHR12598:SF0">
    <property type="entry name" value="COPPER HOMEOSTASIS PROTEIN CUTC HOMOLOG"/>
    <property type="match status" value="1"/>
</dbReference>
<reference evidence="3" key="2">
    <citation type="journal article" date="2021" name="PeerJ">
        <title>Extensive microbial diversity within the chicken gut microbiome revealed by metagenomics and culture.</title>
        <authorList>
            <person name="Gilroy R."/>
            <person name="Ravi A."/>
            <person name="Getino M."/>
            <person name="Pursley I."/>
            <person name="Horton D.L."/>
            <person name="Alikhan N.F."/>
            <person name="Baker D."/>
            <person name="Gharbi K."/>
            <person name="Hall N."/>
            <person name="Watson M."/>
            <person name="Adriaenssens E.M."/>
            <person name="Foster-Nyarko E."/>
            <person name="Jarju S."/>
            <person name="Secka A."/>
            <person name="Antonio M."/>
            <person name="Oren A."/>
            <person name="Chaudhuri R.R."/>
            <person name="La Ragione R."/>
            <person name="Hildebrand F."/>
            <person name="Pallen M.J."/>
        </authorList>
    </citation>
    <scope>NUCLEOTIDE SEQUENCE</scope>
    <source>
        <strain evidence="3">ChiGjej1B1-1684</strain>
    </source>
</reference>
<proteinExistence type="inferred from homology"/>
<accession>A0A9D1S7C2</accession>
<gene>
    <name evidence="2" type="primary">cutC</name>
    <name evidence="3" type="ORF">IAD22_01325</name>
</gene>
<dbReference type="InterPro" id="IPR036822">
    <property type="entry name" value="CutC-like_dom_sf"/>
</dbReference>
<dbReference type="AlphaFoldDB" id="A0A9D1S7C2"/>
<dbReference type="EMBL" id="DVNG01000019">
    <property type="protein sequence ID" value="HIU49641.1"/>
    <property type="molecule type" value="Genomic_DNA"/>
</dbReference>
<name>A0A9D1S7C2_9FIRM</name>